<feature type="transmembrane region" description="Helical" evidence="1">
    <location>
        <begin position="93"/>
        <end position="117"/>
    </location>
</feature>
<proteinExistence type="predicted"/>
<feature type="transmembrane region" description="Helical" evidence="1">
    <location>
        <begin position="224"/>
        <end position="244"/>
    </location>
</feature>
<feature type="transmembrane region" description="Helical" evidence="1">
    <location>
        <begin position="37"/>
        <end position="56"/>
    </location>
</feature>
<keyword evidence="1" id="KW-0812">Transmembrane</keyword>
<evidence type="ECO:0000313" key="2">
    <source>
        <dbReference type="EMBL" id="MFC4736102.1"/>
    </source>
</evidence>
<evidence type="ECO:0000256" key="1">
    <source>
        <dbReference type="SAM" id="Phobius"/>
    </source>
</evidence>
<feature type="transmembrane region" description="Helical" evidence="1">
    <location>
        <begin position="68"/>
        <end position="87"/>
    </location>
</feature>
<protein>
    <submittedName>
        <fullName evidence="2">YndJ family transporter</fullName>
    </submittedName>
</protein>
<name>A0ABV9NVB8_9BACI</name>
<feature type="transmembrane region" description="Helical" evidence="1">
    <location>
        <begin position="12"/>
        <end position="31"/>
    </location>
</feature>
<comment type="caution">
    <text evidence="2">The sequence shown here is derived from an EMBL/GenBank/DDBJ whole genome shotgun (WGS) entry which is preliminary data.</text>
</comment>
<feature type="transmembrane region" description="Helical" evidence="1">
    <location>
        <begin position="129"/>
        <end position="149"/>
    </location>
</feature>
<feature type="transmembrane region" description="Helical" evidence="1">
    <location>
        <begin position="169"/>
        <end position="188"/>
    </location>
</feature>
<feature type="transmembrane region" description="Helical" evidence="1">
    <location>
        <begin position="290"/>
        <end position="312"/>
    </location>
</feature>
<keyword evidence="1" id="KW-1133">Transmembrane helix</keyword>
<keyword evidence="1" id="KW-0472">Membrane</keyword>
<accession>A0ABV9NVB8</accession>
<reference evidence="3" key="1">
    <citation type="journal article" date="2019" name="Int. J. Syst. Evol. Microbiol.">
        <title>The Global Catalogue of Microorganisms (GCM) 10K type strain sequencing project: providing services to taxonomists for standard genome sequencing and annotation.</title>
        <authorList>
            <consortium name="The Broad Institute Genomics Platform"/>
            <consortium name="The Broad Institute Genome Sequencing Center for Infectious Disease"/>
            <person name="Wu L."/>
            <person name="Ma J."/>
        </authorList>
    </citation>
    <scope>NUCLEOTIDE SEQUENCE [LARGE SCALE GENOMIC DNA]</scope>
    <source>
        <strain evidence="3">JCM 12165</strain>
    </source>
</reference>
<dbReference type="Proteomes" id="UP001595896">
    <property type="component" value="Unassembled WGS sequence"/>
</dbReference>
<feature type="transmembrane region" description="Helical" evidence="1">
    <location>
        <begin position="256"/>
        <end position="278"/>
    </location>
</feature>
<gene>
    <name evidence="2" type="ORF">ACFO4L_05825</name>
</gene>
<dbReference type="EMBL" id="JBHSGK010000004">
    <property type="protein sequence ID" value="MFC4736102.1"/>
    <property type="molecule type" value="Genomic_DNA"/>
</dbReference>
<dbReference type="RefSeq" id="WP_377908759.1">
    <property type="nucleotide sequence ID" value="NZ_JBHSGK010000004.1"/>
</dbReference>
<dbReference type="Pfam" id="PF14158">
    <property type="entry name" value="YndJ"/>
    <property type="match status" value="1"/>
</dbReference>
<evidence type="ECO:0000313" key="3">
    <source>
        <dbReference type="Proteomes" id="UP001595896"/>
    </source>
</evidence>
<organism evidence="2 3">
    <name type="scientific">Bacillus daqingensis</name>
    <dbReference type="NCBI Taxonomy" id="872396"/>
    <lineage>
        <taxon>Bacteria</taxon>
        <taxon>Bacillati</taxon>
        <taxon>Bacillota</taxon>
        <taxon>Bacilli</taxon>
        <taxon>Bacillales</taxon>
        <taxon>Bacillaceae</taxon>
        <taxon>Bacillus</taxon>
    </lineage>
</organism>
<keyword evidence="3" id="KW-1185">Reference proteome</keyword>
<sequence length="337" mass="37051">MARVEEGQGFAMTAKLNVGLGAVVIVIWLYIADVDIVSAALVLSFLILIPLLLHIAVPKRPNMKAEFILRWLSQRSFLAGIFGLASVTFEPLVLSIVLASIWFLFMLVVALCGAWRIYRRGLYPAEETIIDVGLLFTGVGGIWLILWQAGIDQVLPYDELTMSLTTVHYHYSAVVIPVLTGAFGRLLVSLRGDTGTAYRFLAIGAAIGSPLIALGVIQGPPLELVYVTIYAGLLYWLSIWWLMLLPKMTLRTRACLLLACTSLLVSMGVTFLYAFGVTFQVDIISYSMMFVWHGAVNAIGFSLFGVLGWYLLGSLPKRKRLGSGIVNPKEAGHHEEL</sequence>
<feature type="transmembrane region" description="Helical" evidence="1">
    <location>
        <begin position="200"/>
        <end position="218"/>
    </location>
</feature>
<dbReference type="InterPro" id="IPR025450">
    <property type="entry name" value="YndJ-like"/>
</dbReference>